<evidence type="ECO:0000259" key="16">
    <source>
        <dbReference type="SMART" id="SM00562"/>
    </source>
</evidence>
<evidence type="ECO:0000256" key="11">
    <source>
        <dbReference type="ARBA" id="ARBA00022842"/>
    </source>
</evidence>
<keyword evidence="6 15" id="KW-0808">Transferase</keyword>
<feature type="binding site" evidence="13">
    <location>
        <position position="85"/>
    </location>
    <ligand>
        <name>ATP</name>
        <dbReference type="ChEBI" id="CHEBI:30616"/>
    </ligand>
</feature>
<evidence type="ECO:0000256" key="14">
    <source>
        <dbReference type="RuleBase" id="RU004011"/>
    </source>
</evidence>
<sequence>MEQTLVILKPCTIQRGLMGEIISRFEKKGLILAGAKMVWLTDEILSEHYAHLKEKPFFQRVKDAMRTSPVIICCWQGVDAVRVVRNLTGVTNGRNAQPGTIRGDYSISMQENIIHASDSLETAAMELKRFFKKEELFSYVPTLLSNLYADDERDAYT</sequence>
<comment type="similarity">
    <text evidence="2 13 14">Belongs to the NDK family.</text>
</comment>
<keyword evidence="5" id="KW-0597">Phosphoprotein</keyword>
<accession>A0A5M8P2Q5</accession>
<keyword evidence="9 15" id="KW-0418">Kinase</keyword>
<name>A0A5M8P2Q5_9BACT</name>
<dbReference type="Gene3D" id="3.30.70.141">
    <property type="entry name" value="Nucleoside diphosphate kinase-like domain"/>
    <property type="match status" value="1"/>
</dbReference>
<comment type="caution">
    <text evidence="17">The sequence shown here is derived from an EMBL/GenBank/DDBJ whole genome shotgun (WGS) entry which is preliminary data.</text>
</comment>
<dbReference type="GO" id="GO:0005524">
    <property type="term" value="F:ATP binding"/>
    <property type="evidence" value="ECO:0007669"/>
    <property type="project" value="UniProtKB-KW"/>
</dbReference>
<dbReference type="Pfam" id="PF00334">
    <property type="entry name" value="NDK"/>
    <property type="match status" value="1"/>
</dbReference>
<evidence type="ECO:0000256" key="7">
    <source>
        <dbReference type="ARBA" id="ARBA00022723"/>
    </source>
</evidence>
<dbReference type="PANTHER" id="PTHR11349">
    <property type="entry name" value="NUCLEOSIDE DIPHOSPHATE KINASE"/>
    <property type="match status" value="1"/>
</dbReference>
<feature type="binding site" evidence="13">
    <location>
        <position position="112"/>
    </location>
    <ligand>
        <name>ATP</name>
        <dbReference type="ChEBI" id="CHEBI:30616"/>
    </ligand>
</feature>
<reference evidence="17 18" key="1">
    <citation type="submission" date="2019-03" db="EMBL/GenBank/DDBJ databases">
        <title>Single cell metagenomics reveals metabolic interactions within the superorganism composed of flagellate Streblomastix strix and complex community of Bacteroidetes bacteria on its surface.</title>
        <authorList>
            <person name="Treitli S.C."/>
            <person name="Kolisko M."/>
            <person name="Husnik F."/>
            <person name="Keeling P."/>
            <person name="Hampl V."/>
        </authorList>
    </citation>
    <scope>NUCLEOTIDE SEQUENCE [LARGE SCALE GENOMIC DNA]</scope>
    <source>
        <strain evidence="17">St1</strain>
    </source>
</reference>
<dbReference type="PRINTS" id="PR01243">
    <property type="entry name" value="NUCDPKINASE"/>
</dbReference>
<feature type="binding site" evidence="13">
    <location>
        <position position="91"/>
    </location>
    <ligand>
        <name>ATP</name>
        <dbReference type="ChEBI" id="CHEBI:30616"/>
    </ligand>
</feature>
<keyword evidence="12" id="KW-0546">Nucleotide metabolism</keyword>
<protein>
    <recommendedName>
        <fullName evidence="4 15">Nucleoside diphosphate kinase</fullName>
        <ecNumber evidence="3 15">2.7.4.6</ecNumber>
    </recommendedName>
</protein>
<dbReference type="EC" id="2.7.4.6" evidence="3 15"/>
<dbReference type="FunFam" id="3.30.70.141:FF:000003">
    <property type="entry name" value="Nucleoside diphosphate kinase"/>
    <property type="match status" value="1"/>
</dbReference>
<dbReference type="InterPro" id="IPR034907">
    <property type="entry name" value="NDK-like_dom"/>
</dbReference>
<evidence type="ECO:0000256" key="15">
    <source>
        <dbReference type="RuleBase" id="RU004013"/>
    </source>
</evidence>
<feature type="binding site" evidence="13">
    <location>
        <position position="9"/>
    </location>
    <ligand>
        <name>ATP</name>
        <dbReference type="ChEBI" id="CHEBI:30616"/>
    </ligand>
</feature>
<dbReference type="CDD" id="cd04413">
    <property type="entry name" value="NDPk_I"/>
    <property type="match status" value="1"/>
</dbReference>
<comment type="cofactor">
    <cofactor evidence="1">
        <name>Mg(2+)</name>
        <dbReference type="ChEBI" id="CHEBI:18420"/>
    </cofactor>
</comment>
<feature type="binding site" evidence="13">
    <location>
        <position position="57"/>
    </location>
    <ligand>
        <name>ATP</name>
        <dbReference type="ChEBI" id="CHEBI:30616"/>
    </ligand>
</feature>
<gene>
    <name evidence="17" type="ORF">EZS26_001240</name>
</gene>
<evidence type="ECO:0000256" key="3">
    <source>
        <dbReference type="ARBA" id="ARBA00012966"/>
    </source>
</evidence>
<dbReference type="PROSITE" id="PS00469">
    <property type="entry name" value="NDPK"/>
    <property type="match status" value="1"/>
</dbReference>
<evidence type="ECO:0000256" key="12">
    <source>
        <dbReference type="ARBA" id="ARBA00023080"/>
    </source>
</evidence>
<evidence type="ECO:0000313" key="17">
    <source>
        <dbReference type="EMBL" id="KAA6302733.1"/>
    </source>
</evidence>
<dbReference type="InterPro" id="IPR036850">
    <property type="entry name" value="NDK-like_dom_sf"/>
</dbReference>
<feature type="binding site" evidence="13">
    <location>
        <position position="102"/>
    </location>
    <ligand>
        <name>ATP</name>
        <dbReference type="ChEBI" id="CHEBI:30616"/>
    </ligand>
</feature>
<keyword evidence="11" id="KW-0460">Magnesium</keyword>
<keyword evidence="10 15" id="KW-0067">ATP-binding</keyword>
<dbReference type="SMART" id="SM00562">
    <property type="entry name" value="NDK"/>
    <property type="match status" value="1"/>
</dbReference>
<feature type="domain" description="Nucleoside diphosphate kinase-like" evidence="16">
    <location>
        <begin position="1"/>
        <end position="138"/>
    </location>
</feature>
<dbReference type="GO" id="GO:0006183">
    <property type="term" value="P:GTP biosynthetic process"/>
    <property type="evidence" value="ECO:0007669"/>
    <property type="project" value="InterPro"/>
</dbReference>
<evidence type="ECO:0000256" key="1">
    <source>
        <dbReference type="ARBA" id="ARBA00001946"/>
    </source>
</evidence>
<dbReference type="GO" id="GO:0046872">
    <property type="term" value="F:metal ion binding"/>
    <property type="evidence" value="ECO:0007669"/>
    <property type="project" value="UniProtKB-KW"/>
</dbReference>
<evidence type="ECO:0000256" key="9">
    <source>
        <dbReference type="ARBA" id="ARBA00022777"/>
    </source>
</evidence>
<evidence type="ECO:0000256" key="4">
    <source>
        <dbReference type="ARBA" id="ARBA00017632"/>
    </source>
</evidence>
<dbReference type="NCBIfam" id="NF001908">
    <property type="entry name" value="PRK00668.1"/>
    <property type="match status" value="1"/>
</dbReference>
<organism evidence="17 18">
    <name type="scientific">Candidatus Ordinivivax streblomastigis</name>
    <dbReference type="NCBI Taxonomy" id="2540710"/>
    <lineage>
        <taxon>Bacteria</taxon>
        <taxon>Pseudomonadati</taxon>
        <taxon>Bacteroidota</taxon>
        <taxon>Bacteroidia</taxon>
        <taxon>Bacteroidales</taxon>
        <taxon>Candidatus Ordinivivax</taxon>
    </lineage>
</organism>
<keyword evidence="8 15" id="KW-0547">Nucleotide-binding</keyword>
<evidence type="ECO:0000256" key="13">
    <source>
        <dbReference type="PROSITE-ProRule" id="PRU00706"/>
    </source>
</evidence>
<dbReference type="InterPro" id="IPR001564">
    <property type="entry name" value="Nucleoside_diP_kinase"/>
</dbReference>
<keyword evidence="7" id="KW-0479">Metal-binding</keyword>
<evidence type="ECO:0000256" key="10">
    <source>
        <dbReference type="ARBA" id="ARBA00022840"/>
    </source>
</evidence>
<dbReference type="InterPro" id="IPR023005">
    <property type="entry name" value="Nucleoside_diP_kinase_AS"/>
</dbReference>
<dbReference type="Proteomes" id="UP000324575">
    <property type="component" value="Unassembled WGS sequence"/>
</dbReference>
<evidence type="ECO:0000256" key="2">
    <source>
        <dbReference type="ARBA" id="ARBA00008142"/>
    </source>
</evidence>
<evidence type="ECO:0000256" key="5">
    <source>
        <dbReference type="ARBA" id="ARBA00022553"/>
    </source>
</evidence>
<dbReference type="SUPFAM" id="SSF54919">
    <property type="entry name" value="Nucleoside diphosphate kinase, NDK"/>
    <property type="match status" value="1"/>
</dbReference>
<feature type="active site" description="Pros-phosphohistidine intermediate" evidence="13">
    <location>
        <position position="115"/>
    </location>
</feature>
<evidence type="ECO:0000256" key="8">
    <source>
        <dbReference type="ARBA" id="ARBA00022741"/>
    </source>
</evidence>
<dbReference type="EMBL" id="SNRX01000006">
    <property type="protein sequence ID" value="KAA6302733.1"/>
    <property type="molecule type" value="Genomic_DNA"/>
</dbReference>
<dbReference type="AlphaFoldDB" id="A0A5M8P2Q5"/>
<comment type="catalytic activity">
    <reaction evidence="15">
        <text>a 2'-deoxyribonucleoside 5'-diphosphate + ATP = a 2'-deoxyribonucleoside 5'-triphosphate + ADP</text>
        <dbReference type="Rhea" id="RHEA:44640"/>
        <dbReference type="ChEBI" id="CHEBI:30616"/>
        <dbReference type="ChEBI" id="CHEBI:61560"/>
        <dbReference type="ChEBI" id="CHEBI:73316"/>
        <dbReference type="ChEBI" id="CHEBI:456216"/>
        <dbReference type="EC" id="2.7.4.6"/>
    </reaction>
</comment>
<dbReference type="PROSITE" id="PS51374">
    <property type="entry name" value="NDPK_LIKE"/>
    <property type="match status" value="1"/>
</dbReference>
<evidence type="ECO:0000256" key="6">
    <source>
        <dbReference type="ARBA" id="ARBA00022679"/>
    </source>
</evidence>
<proteinExistence type="inferred from homology"/>
<evidence type="ECO:0000313" key="18">
    <source>
        <dbReference type="Proteomes" id="UP000324575"/>
    </source>
</evidence>
<dbReference type="GO" id="GO:0006228">
    <property type="term" value="P:UTP biosynthetic process"/>
    <property type="evidence" value="ECO:0007669"/>
    <property type="project" value="InterPro"/>
</dbReference>
<dbReference type="GO" id="GO:0004550">
    <property type="term" value="F:nucleoside diphosphate kinase activity"/>
    <property type="evidence" value="ECO:0007669"/>
    <property type="project" value="UniProtKB-EC"/>
</dbReference>
<dbReference type="GO" id="GO:0006241">
    <property type="term" value="P:CTP biosynthetic process"/>
    <property type="evidence" value="ECO:0007669"/>
    <property type="project" value="InterPro"/>
</dbReference>